<evidence type="ECO:0000313" key="3">
    <source>
        <dbReference type="EMBL" id="MDN4475419.1"/>
    </source>
</evidence>
<keyword evidence="1" id="KW-0812">Transmembrane</keyword>
<organism evidence="3 4">
    <name type="scientific">Demequina litoralis</name>
    <dbReference type="NCBI Taxonomy" id="3051660"/>
    <lineage>
        <taxon>Bacteria</taxon>
        <taxon>Bacillati</taxon>
        <taxon>Actinomycetota</taxon>
        <taxon>Actinomycetes</taxon>
        <taxon>Micrococcales</taxon>
        <taxon>Demequinaceae</taxon>
        <taxon>Demequina</taxon>
    </lineage>
</organism>
<name>A0ABT8G8Z9_9MICO</name>
<sequence length="168" mass="16002">MIARTIATVALAGAAVLVPSAAFAADTYPDAGDSLTCDASQVDVTNTVGCTVGAADGSKVALQVTTAGEDASIAGTVTSAAKTVSGNVASFTITAPSSTGTMGITAIIDGEAVDTASIEVVSSASTTTGDELSGTGFENVGLAAGAGVLLVAGAATVFVAARRRAAAN</sequence>
<reference evidence="3" key="1">
    <citation type="submission" date="2023-06" db="EMBL/GenBank/DDBJ databases">
        <title>Sysu t00192.</title>
        <authorList>
            <person name="Gao L."/>
            <person name="Fang B.-Z."/>
            <person name="Li W.-J."/>
        </authorList>
    </citation>
    <scope>NUCLEOTIDE SEQUENCE</scope>
    <source>
        <strain evidence="3">SYSU T00192</strain>
    </source>
</reference>
<comment type="caution">
    <text evidence="3">The sequence shown here is derived from an EMBL/GenBank/DDBJ whole genome shotgun (WGS) entry which is preliminary data.</text>
</comment>
<dbReference type="RefSeq" id="WP_301132122.1">
    <property type="nucleotide sequence ID" value="NZ_JAUHPW010000004.1"/>
</dbReference>
<feature type="signal peptide" evidence="2">
    <location>
        <begin position="1"/>
        <end position="24"/>
    </location>
</feature>
<accession>A0ABT8G8Z9</accession>
<evidence type="ECO:0000256" key="2">
    <source>
        <dbReference type="SAM" id="SignalP"/>
    </source>
</evidence>
<keyword evidence="1" id="KW-1133">Transmembrane helix</keyword>
<gene>
    <name evidence="3" type="ORF">QQX09_06055</name>
</gene>
<keyword evidence="4" id="KW-1185">Reference proteome</keyword>
<evidence type="ECO:0000313" key="4">
    <source>
        <dbReference type="Proteomes" id="UP001172728"/>
    </source>
</evidence>
<keyword evidence="2" id="KW-0732">Signal</keyword>
<feature type="chain" id="PRO_5046194377" description="LPXTG-motif cell wall anchor domain-containing protein" evidence="2">
    <location>
        <begin position="25"/>
        <end position="168"/>
    </location>
</feature>
<dbReference type="Proteomes" id="UP001172728">
    <property type="component" value="Unassembled WGS sequence"/>
</dbReference>
<keyword evidence="1" id="KW-0472">Membrane</keyword>
<evidence type="ECO:0000256" key="1">
    <source>
        <dbReference type="SAM" id="Phobius"/>
    </source>
</evidence>
<feature type="transmembrane region" description="Helical" evidence="1">
    <location>
        <begin position="140"/>
        <end position="161"/>
    </location>
</feature>
<dbReference type="EMBL" id="JAUHPW010000004">
    <property type="protein sequence ID" value="MDN4475419.1"/>
    <property type="molecule type" value="Genomic_DNA"/>
</dbReference>
<protein>
    <recommendedName>
        <fullName evidence="5">LPXTG-motif cell wall anchor domain-containing protein</fullName>
    </recommendedName>
</protein>
<evidence type="ECO:0008006" key="5">
    <source>
        <dbReference type="Google" id="ProtNLM"/>
    </source>
</evidence>
<proteinExistence type="predicted"/>